<dbReference type="InterPro" id="IPR014722">
    <property type="entry name" value="Rib_uL2_dom2"/>
</dbReference>
<dbReference type="InterPro" id="IPR008991">
    <property type="entry name" value="Translation_prot_SH3-like_sf"/>
</dbReference>
<comment type="caution">
    <text evidence="10">The sequence shown here is derived from an EMBL/GenBank/DDBJ whole genome shotgun (WGS) entry which is preliminary data.</text>
</comment>
<comment type="function">
    <text evidence="5 7">Participates in transcription elongation, termination and antitermination.</text>
</comment>
<dbReference type="EMBL" id="NATQ01000001">
    <property type="protein sequence ID" value="OQX91350.1"/>
    <property type="molecule type" value="Genomic_DNA"/>
</dbReference>
<keyword evidence="2 5" id="KW-0889">Transcription antitermination</keyword>
<dbReference type="AlphaFoldDB" id="A0A1W9S4V8"/>
<dbReference type="Pfam" id="PF00467">
    <property type="entry name" value="KOW"/>
    <property type="match status" value="1"/>
</dbReference>
<dbReference type="InterPro" id="IPR001062">
    <property type="entry name" value="Transcrpt_antiterm_NusG"/>
</dbReference>
<keyword evidence="3 5" id="KW-0805">Transcription regulation</keyword>
<dbReference type="SMART" id="SM00739">
    <property type="entry name" value="KOW"/>
    <property type="match status" value="1"/>
</dbReference>
<reference evidence="11" key="1">
    <citation type="submission" date="2017-03" db="EMBL/GenBank/DDBJ databases">
        <title>Novel pathways for hydrocarbon cycling and metabolic interdependencies in hydrothermal sediment communities.</title>
        <authorList>
            <person name="Dombrowski N."/>
            <person name="Seitz K."/>
            <person name="Teske A."/>
            <person name="Baker B."/>
        </authorList>
    </citation>
    <scope>NUCLEOTIDE SEQUENCE [LARGE SCALE GENOMIC DNA]</scope>
</reference>
<dbReference type="PRINTS" id="PR00338">
    <property type="entry name" value="NUSGTNSCPFCT"/>
</dbReference>
<dbReference type="SUPFAM" id="SSF82679">
    <property type="entry name" value="N-utilization substance G protein NusG, N-terminal domain"/>
    <property type="match status" value="1"/>
</dbReference>
<dbReference type="HAMAP" id="MF_00948">
    <property type="entry name" value="NusG"/>
    <property type="match status" value="1"/>
</dbReference>
<dbReference type="Proteomes" id="UP000192611">
    <property type="component" value="Unassembled WGS sequence"/>
</dbReference>
<dbReference type="InterPro" id="IPR043425">
    <property type="entry name" value="NusG-like"/>
</dbReference>
<keyword evidence="4 5" id="KW-0804">Transcription</keyword>
<evidence type="ECO:0000313" key="10">
    <source>
        <dbReference type="EMBL" id="OQX91350.1"/>
    </source>
</evidence>
<gene>
    <name evidence="5" type="primary">nusG</name>
    <name evidence="10" type="ORF">B6D57_00050</name>
</gene>
<dbReference type="SMART" id="SM00738">
    <property type="entry name" value="NGN"/>
    <property type="match status" value="1"/>
</dbReference>
<dbReference type="GO" id="GO:0006353">
    <property type="term" value="P:DNA-templated transcription termination"/>
    <property type="evidence" value="ECO:0007669"/>
    <property type="project" value="UniProtKB-UniRule"/>
</dbReference>
<dbReference type="Gene3D" id="3.30.70.940">
    <property type="entry name" value="NusG, N-terminal domain"/>
    <property type="match status" value="1"/>
</dbReference>
<evidence type="ECO:0000313" key="11">
    <source>
        <dbReference type="Proteomes" id="UP000192611"/>
    </source>
</evidence>
<dbReference type="InterPro" id="IPR047050">
    <property type="entry name" value="NGN"/>
</dbReference>
<keyword evidence="1 5" id="KW-0806">Transcription termination</keyword>
<evidence type="ECO:0000256" key="1">
    <source>
        <dbReference type="ARBA" id="ARBA00022472"/>
    </source>
</evidence>
<dbReference type="NCBIfam" id="TIGR00922">
    <property type="entry name" value="nusG"/>
    <property type="match status" value="1"/>
</dbReference>
<dbReference type="Pfam" id="PF02357">
    <property type="entry name" value="NusG"/>
    <property type="match status" value="1"/>
</dbReference>
<accession>A0A1W9S4V8</accession>
<dbReference type="InterPro" id="IPR036735">
    <property type="entry name" value="NGN_dom_sf"/>
</dbReference>
<dbReference type="PANTHER" id="PTHR30265:SF2">
    <property type="entry name" value="TRANSCRIPTION TERMINATION_ANTITERMINATION PROTEIN NUSG"/>
    <property type="match status" value="1"/>
</dbReference>
<name>A0A1W9S4V8_9BACT</name>
<sequence length="178" mass="20157">MSENNWYVIHTLTGQEMKVAHAIRRMAEKKGLEHLFEEILVPTEDISVRKKGKTVIKKKVLYPGYVFIKFKLTDESWTLVRRTTGVTGFIGTARNRPQALSSREVEEMMSRLREGAVAPREEIPFEKGDPVVVIGGPFSGFSGVVDEIFPERGKVKVIVTVFERSTPLELDIPLIEKV</sequence>
<evidence type="ECO:0000259" key="9">
    <source>
        <dbReference type="SMART" id="SM00739"/>
    </source>
</evidence>
<dbReference type="CDD" id="cd09891">
    <property type="entry name" value="NGN_Bact_1"/>
    <property type="match status" value="1"/>
</dbReference>
<feature type="domain" description="KOW" evidence="9">
    <location>
        <begin position="124"/>
        <end position="151"/>
    </location>
</feature>
<protein>
    <recommendedName>
        <fullName evidence="5 6">Transcription termination/antitermination protein NusG</fullName>
    </recommendedName>
</protein>
<dbReference type="CDD" id="cd06091">
    <property type="entry name" value="KOW_NusG"/>
    <property type="match status" value="1"/>
</dbReference>
<evidence type="ECO:0000256" key="6">
    <source>
        <dbReference type="NCBIfam" id="TIGR00922"/>
    </source>
</evidence>
<evidence type="ECO:0000256" key="2">
    <source>
        <dbReference type="ARBA" id="ARBA00022814"/>
    </source>
</evidence>
<dbReference type="InterPro" id="IPR006645">
    <property type="entry name" value="NGN-like_dom"/>
</dbReference>
<evidence type="ECO:0000259" key="8">
    <source>
        <dbReference type="SMART" id="SM00738"/>
    </source>
</evidence>
<dbReference type="SUPFAM" id="SSF50104">
    <property type="entry name" value="Translation proteins SH3-like domain"/>
    <property type="match status" value="1"/>
</dbReference>
<dbReference type="Gene3D" id="2.30.30.30">
    <property type="match status" value="1"/>
</dbReference>
<evidence type="ECO:0000256" key="7">
    <source>
        <dbReference type="RuleBase" id="RU000538"/>
    </source>
</evidence>
<dbReference type="GO" id="GO:0031564">
    <property type="term" value="P:transcription antitermination"/>
    <property type="evidence" value="ECO:0007669"/>
    <property type="project" value="UniProtKB-UniRule"/>
</dbReference>
<evidence type="ECO:0000256" key="5">
    <source>
        <dbReference type="HAMAP-Rule" id="MF_00948"/>
    </source>
</evidence>
<proteinExistence type="inferred from homology"/>
<organism evidence="10 11">
    <name type="scientific">Candidatus Coatesbacteria bacterium 4484_99</name>
    <dbReference type="NCBI Taxonomy" id="1970774"/>
    <lineage>
        <taxon>Bacteria</taxon>
        <taxon>Candidatus Coatesiibacteriota</taxon>
    </lineage>
</organism>
<dbReference type="GO" id="GO:0032784">
    <property type="term" value="P:regulation of DNA-templated transcription elongation"/>
    <property type="evidence" value="ECO:0007669"/>
    <property type="project" value="InterPro"/>
</dbReference>
<dbReference type="GO" id="GO:0006354">
    <property type="term" value="P:DNA-templated transcription elongation"/>
    <property type="evidence" value="ECO:0007669"/>
    <property type="project" value="UniProtKB-UniRule"/>
</dbReference>
<feature type="domain" description="NusG-like N-terminal" evidence="8">
    <location>
        <begin position="3"/>
        <end position="112"/>
    </location>
</feature>
<evidence type="ECO:0000256" key="4">
    <source>
        <dbReference type="ARBA" id="ARBA00023163"/>
    </source>
</evidence>
<dbReference type="PANTHER" id="PTHR30265">
    <property type="entry name" value="RHO-INTERACTING TRANSCRIPTION TERMINATION FACTOR NUSG"/>
    <property type="match status" value="1"/>
</dbReference>
<comment type="similarity">
    <text evidence="5 7">Belongs to the NusG family.</text>
</comment>
<evidence type="ECO:0000256" key="3">
    <source>
        <dbReference type="ARBA" id="ARBA00023015"/>
    </source>
</evidence>
<dbReference type="InterPro" id="IPR005824">
    <property type="entry name" value="KOW"/>
</dbReference>
<dbReference type="GO" id="GO:0005829">
    <property type="term" value="C:cytosol"/>
    <property type="evidence" value="ECO:0007669"/>
    <property type="project" value="TreeGrafter"/>
</dbReference>